<dbReference type="GO" id="GO:0005737">
    <property type="term" value="C:cytoplasm"/>
    <property type="evidence" value="ECO:0007669"/>
    <property type="project" value="TreeGrafter"/>
</dbReference>
<feature type="region of interest" description="Disordered" evidence="21">
    <location>
        <begin position="751"/>
        <end position="773"/>
    </location>
</feature>
<reference evidence="23 24" key="1">
    <citation type="journal article" date="2015" name="Genome Biol.">
        <title>Comparative genomics of Steinernema reveals deeply conserved gene regulatory networks.</title>
        <authorList>
            <person name="Dillman A.R."/>
            <person name="Macchietto M."/>
            <person name="Porter C.F."/>
            <person name="Rogers A."/>
            <person name="Williams B."/>
            <person name="Antoshechkin I."/>
            <person name="Lee M.M."/>
            <person name="Goodwin Z."/>
            <person name="Lu X."/>
            <person name="Lewis E.E."/>
            <person name="Goodrich-Blair H."/>
            <person name="Stock S.P."/>
            <person name="Adams B.J."/>
            <person name="Sternberg P.W."/>
            <person name="Mortazavi A."/>
        </authorList>
    </citation>
    <scope>NUCLEOTIDE SEQUENCE [LARGE SCALE GENOMIC DNA]</scope>
    <source>
        <strain evidence="23 24">ALL</strain>
    </source>
</reference>
<evidence type="ECO:0000256" key="5">
    <source>
        <dbReference type="ARBA" id="ARBA00022481"/>
    </source>
</evidence>
<dbReference type="PROSITE" id="PS00108">
    <property type="entry name" value="PROTEIN_KINASE_ST"/>
    <property type="match status" value="1"/>
</dbReference>
<keyword evidence="7" id="KW-0597">Phosphoprotein</keyword>
<dbReference type="GO" id="GO:0035556">
    <property type="term" value="P:intracellular signal transduction"/>
    <property type="evidence" value="ECO:0007669"/>
    <property type="project" value="TreeGrafter"/>
</dbReference>
<feature type="binding site" evidence="20">
    <location>
        <position position="49"/>
    </location>
    <ligand>
        <name>ATP</name>
        <dbReference type="ChEBI" id="CHEBI:30616"/>
    </ligand>
</feature>
<evidence type="ECO:0000256" key="2">
    <source>
        <dbReference type="ARBA" id="ARBA00004123"/>
    </source>
</evidence>
<keyword evidence="5" id="KW-0488">Methylation</keyword>
<dbReference type="CDD" id="cd14074">
    <property type="entry name" value="STKc_SNRK"/>
    <property type="match status" value="1"/>
</dbReference>
<comment type="function">
    <text evidence="17">May play a role in hematopoietic cell proliferation or differentiation. Potential mediator of neuronal apoptosis.</text>
</comment>
<feature type="region of interest" description="Disordered" evidence="21">
    <location>
        <begin position="375"/>
        <end position="417"/>
    </location>
</feature>
<comment type="caution">
    <text evidence="23">The sequence shown here is derived from an EMBL/GenBank/DDBJ whole genome shotgun (WGS) entry which is preliminary data.</text>
</comment>
<dbReference type="AlphaFoldDB" id="A0A4U5P9L5"/>
<dbReference type="InterPro" id="IPR017441">
    <property type="entry name" value="Protein_kinase_ATP_BS"/>
</dbReference>
<dbReference type="CDD" id="cd14339">
    <property type="entry name" value="UBA_SNRK"/>
    <property type="match status" value="1"/>
</dbReference>
<feature type="region of interest" description="Disordered" evidence="21">
    <location>
        <begin position="476"/>
        <end position="505"/>
    </location>
</feature>
<dbReference type="SMART" id="SM00220">
    <property type="entry name" value="S_TKc"/>
    <property type="match status" value="1"/>
</dbReference>
<evidence type="ECO:0000313" key="24">
    <source>
        <dbReference type="Proteomes" id="UP000298663"/>
    </source>
</evidence>
<name>A0A4U5P9L5_STECR</name>
<proteinExistence type="inferred from homology"/>
<comment type="catalytic activity">
    <reaction evidence="16">
        <text>L-seryl-[protein] + ATP = O-phospho-L-seryl-[protein] + ADP + H(+)</text>
        <dbReference type="Rhea" id="RHEA:17989"/>
        <dbReference type="Rhea" id="RHEA-COMP:9863"/>
        <dbReference type="Rhea" id="RHEA-COMP:11604"/>
        <dbReference type="ChEBI" id="CHEBI:15378"/>
        <dbReference type="ChEBI" id="CHEBI:29999"/>
        <dbReference type="ChEBI" id="CHEBI:30616"/>
        <dbReference type="ChEBI" id="CHEBI:83421"/>
        <dbReference type="ChEBI" id="CHEBI:456216"/>
        <dbReference type="EC" id="2.7.11.1"/>
    </reaction>
</comment>
<evidence type="ECO:0000256" key="4">
    <source>
        <dbReference type="ARBA" id="ARBA00012513"/>
    </source>
</evidence>
<keyword evidence="11" id="KW-0418">Kinase</keyword>
<evidence type="ECO:0000256" key="20">
    <source>
        <dbReference type="PROSITE-ProRule" id="PRU10141"/>
    </source>
</evidence>
<dbReference type="GO" id="GO:0005634">
    <property type="term" value="C:nucleus"/>
    <property type="evidence" value="ECO:0007669"/>
    <property type="project" value="UniProtKB-SubCell"/>
</dbReference>
<evidence type="ECO:0000256" key="14">
    <source>
        <dbReference type="ARBA" id="ARBA00023242"/>
    </source>
</evidence>
<accession>A0A4U5P9L5</accession>
<feature type="compositionally biased region" description="Low complexity" evidence="21">
    <location>
        <begin position="701"/>
        <end position="717"/>
    </location>
</feature>
<evidence type="ECO:0000256" key="13">
    <source>
        <dbReference type="ARBA" id="ARBA00022842"/>
    </source>
</evidence>
<keyword evidence="10 20" id="KW-0547">Nucleotide-binding</keyword>
<evidence type="ECO:0000256" key="1">
    <source>
        <dbReference type="ARBA" id="ARBA00001946"/>
    </source>
</evidence>
<dbReference type="InterPro" id="IPR000719">
    <property type="entry name" value="Prot_kinase_dom"/>
</dbReference>
<evidence type="ECO:0000259" key="22">
    <source>
        <dbReference type="PROSITE" id="PS50011"/>
    </source>
</evidence>
<feature type="compositionally biased region" description="Low complexity" evidence="21">
    <location>
        <begin position="389"/>
        <end position="407"/>
    </location>
</feature>
<dbReference type="Proteomes" id="UP000298663">
    <property type="component" value="Unassembled WGS sequence"/>
</dbReference>
<dbReference type="Gene3D" id="1.10.510.10">
    <property type="entry name" value="Transferase(Phosphotransferase) domain 1"/>
    <property type="match status" value="1"/>
</dbReference>
<dbReference type="GO" id="GO:0004674">
    <property type="term" value="F:protein serine/threonine kinase activity"/>
    <property type="evidence" value="ECO:0007669"/>
    <property type="project" value="UniProtKB-KW"/>
</dbReference>
<organism evidence="23 24">
    <name type="scientific">Steinernema carpocapsae</name>
    <name type="common">Entomopathogenic nematode</name>
    <dbReference type="NCBI Taxonomy" id="34508"/>
    <lineage>
        <taxon>Eukaryota</taxon>
        <taxon>Metazoa</taxon>
        <taxon>Ecdysozoa</taxon>
        <taxon>Nematoda</taxon>
        <taxon>Chromadorea</taxon>
        <taxon>Rhabditida</taxon>
        <taxon>Tylenchina</taxon>
        <taxon>Panagrolaimomorpha</taxon>
        <taxon>Strongyloidoidea</taxon>
        <taxon>Steinernematidae</taxon>
        <taxon>Steinernema</taxon>
    </lineage>
</organism>
<evidence type="ECO:0000256" key="19">
    <source>
        <dbReference type="ARBA" id="ARBA00077142"/>
    </source>
</evidence>
<keyword evidence="12 20" id="KW-0067">ATP-binding</keyword>
<evidence type="ECO:0000256" key="18">
    <source>
        <dbReference type="ARBA" id="ARBA00074971"/>
    </source>
</evidence>
<dbReference type="FunFam" id="1.10.510.10:FF:000166">
    <property type="entry name" value="SNF-related serine/threonine-protein kinase"/>
    <property type="match status" value="1"/>
</dbReference>
<evidence type="ECO:0000256" key="12">
    <source>
        <dbReference type="ARBA" id="ARBA00022840"/>
    </source>
</evidence>
<dbReference type="InterPro" id="IPR008271">
    <property type="entry name" value="Ser/Thr_kinase_AS"/>
</dbReference>
<keyword evidence="13" id="KW-0460">Magnesium</keyword>
<protein>
    <recommendedName>
        <fullName evidence="18">SNF-related serine/threonine-protein kinase</fullName>
        <ecNumber evidence="4">2.7.11.1</ecNumber>
    </recommendedName>
    <alternativeName>
        <fullName evidence="19">SNF1-related kinase</fullName>
    </alternativeName>
</protein>
<dbReference type="Pfam" id="PF00069">
    <property type="entry name" value="Pkinase"/>
    <property type="match status" value="1"/>
</dbReference>
<gene>
    <name evidence="23" type="ORF">L596_007514</name>
</gene>
<keyword evidence="9" id="KW-0479">Metal-binding</keyword>
<reference evidence="23 24" key="2">
    <citation type="journal article" date="2019" name="G3 (Bethesda)">
        <title>Hybrid Assembly of the Genome of the Entomopathogenic Nematode Steinernema carpocapsae Identifies the X-Chromosome.</title>
        <authorList>
            <person name="Serra L."/>
            <person name="Macchietto M."/>
            <person name="Macias-Munoz A."/>
            <person name="McGill C.J."/>
            <person name="Rodriguez I.M."/>
            <person name="Rodriguez B."/>
            <person name="Murad R."/>
            <person name="Mortazavi A."/>
        </authorList>
    </citation>
    <scope>NUCLEOTIDE SEQUENCE [LARGE SCALE GENOMIC DNA]</scope>
    <source>
        <strain evidence="23 24">ALL</strain>
    </source>
</reference>
<evidence type="ECO:0000256" key="21">
    <source>
        <dbReference type="SAM" id="MobiDB-lite"/>
    </source>
</evidence>
<comment type="cofactor">
    <cofactor evidence="1">
        <name>Mg(2+)</name>
        <dbReference type="ChEBI" id="CHEBI:18420"/>
    </cofactor>
</comment>
<evidence type="ECO:0000256" key="16">
    <source>
        <dbReference type="ARBA" id="ARBA00048679"/>
    </source>
</evidence>
<evidence type="ECO:0000256" key="3">
    <source>
        <dbReference type="ARBA" id="ARBA00006692"/>
    </source>
</evidence>
<keyword evidence="8" id="KW-0808">Transferase</keyword>
<feature type="compositionally biased region" description="Polar residues" evidence="21">
    <location>
        <begin position="376"/>
        <end position="388"/>
    </location>
</feature>
<dbReference type="PANTHER" id="PTHR24346:SF45">
    <property type="entry name" value="PROTEIN KINASE DOMAIN-CONTAINING PROTEIN"/>
    <property type="match status" value="1"/>
</dbReference>
<comment type="subcellular location">
    <subcellularLocation>
        <location evidence="2">Nucleus</location>
    </subcellularLocation>
</comment>
<dbReference type="PANTHER" id="PTHR24346">
    <property type="entry name" value="MAP/MICROTUBULE AFFINITY-REGULATING KINASE"/>
    <property type="match status" value="1"/>
</dbReference>
<feature type="region of interest" description="Disordered" evidence="21">
    <location>
        <begin position="429"/>
        <end position="461"/>
    </location>
</feature>
<comment type="catalytic activity">
    <reaction evidence="15">
        <text>L-threonyl-[protein] + ATP = O-phospho-L-threonyl-[protein] + ADP + H(+)</text>
        <dbReference type="Rhea" id="RHEA:46608"/>
        <dbReference type="Rhea" id="RHEA-COMP:11060"/>
        <dbReference type="Rhea" id="RHEA-COMP:11605"/>
        <dbReference type="ChEBI" id="CHEBI:15378"/>
        <dbReference type="ChEBI" id="CHEBI:30013"/>
        <dbReference type="ChEBI" id="CHEBI:30616"/>
        <dbReference type="ChEBI" id="CHEBI:61977"/>
        <dbReference type="ChEBI" id="CHEBI:456216"/>
        <dbReference type="EC" id="2.7.11.1"/>
    </reaction>
</comment>
<sequence length="854" mass="93721">MSTKLRRKTSIHDARIAGLYDLEHTIGKGHFAVVKLARHVFTGEKVAVKIIDKTKLDPVSTNHIMQEVRCMKLVQHPNIVRLYEVIDTQTKLFLILELGDYDMYDFIMKNGEEGCKEPVAQQYFSQIIKAIDYCHALHVVHRDLKPENVVFFEKLGMVKLTDFGFSNLYVPGELLRTSCGSLAYSAPEILLGDSYDAPAVDVWSLGVILYMLVCGKLPFEEANESETLTQILDCRYKRPEGVSEECFQLISRMLVRDPAKRAALTEIAENPWVVAGDRGHAEMLPLIAREHLPEVAHSTIVEQMVAGGIGSEEEIICSIESDDYTYLTATYYLLAERVLSTYREEQATRLVAEAAEKSEVESEVSVLVDASAEKIPSSSTCTPNHPIQSSSTGVNRSRSRSNSWRGSAGPIRRPCSILKEESEEELSTYLRSSSRHSSRNSSPSVSMFGLGSSLSSSRDRVSPQAIQDLLEVTRLSGGMRRAASPDSRISSRSPSPPGSSGRVSPQISFVSRLKVSNNVVVGGLVGGGMRKLSSSPHLLGICEEGEEGSDGSFSISPNESASSENRDLLNSSNFTTRSTRSASTGLATAGGRSSQKGADSVTYSSVRMIRARQAVVSPDLCRRYDQHHQRLLTRTKRSTSCSSSEASDDDSNERRLNLIGMKYCKHRSDRHDDEEPPQAGNGGKGNASKKPIASTPQIAVSGDTTSDASSQSQHSSADNGTRVNAVRSSCSNCPAVDPSTLSERLQLHTIMESPSNPHHSPSRSDNSSLRRSECNARRWRAYKPLSRSLRRTLSLDEQSIIAAKQRLSEESNFLFLEGEGTSSLDPNKSRCSSKEDILSANSPKVSELGYVSVY</sequence>
<evidence type="ECO:0000256" key="8">
    <source>
        <dbReference type="ARBA" id="ARBA00022679"/>
    </source>
</evidence>
<feature type="compositionally biased region" description="Low complexity" evidence="21">
    <location>
        <begin position="439"/>
        <end position="456"/>
    </location>
</feature>
<dbReference type="PROSITE" id="PS00107">
    <property type="entry name" value="PROTEIN_KINASE_ATP"/>
    <property type="match status" value="1"/>
</dbReference>
<evidence type="ECO:0000256" key="7">
    <source>
        <dbReference type="ARBA" id="ARBA00022553"/>
    </source>
</evidence>
<evidence type="ECO:0000256" key="11">
    <source>
        <dbReference type="ARBA" id="ARBA00022777"/>
    </source>
</evidence>
<dbReference type="FunFam" id="3.30.200.20:FF:000003">
    <property type="entry name" value="Non-specific serine/threonine protein kinase"/>
    <property type="match status" value="1"/>
</dbReference>
<keyword evidence="14" id="KW-0539">Nucleus</keyword>
<feature type="region of interest" description="Disordered" evidence="21">
    <location>
        <begin position="541"/>
        <end position="602"/>
    </location>
</feature>
<feature type="region of interest" description="Disordered" evidence="21">
    <location>
        <begin position="632"/>
        <end position="737"/>
    </location>
</feature>
<evidence type="ECO:0000256" key="15">
    <source>
        <dbReference type="ARBA" id="ARBA00047899"/>
    </source>
</evidence>
<dbReference type="GO" id="GO:0005524">
    <property type="term" value="F:ATP binding"/>
    <property type="evidence" value="ECO:0007669"/>
    <property type="project" value="UniProtKB-UniRule"/>
</dbReference>
<dbReference type="PROSITE" id="PS50011">
    <property type="entry name" value="PROTEIN_KINASE_DOM"/>
    <property type="match status" value="1"/>
</dbReference>
<evidence type="ECO:0000256" key="9">
    <source>
        <dbReference type="ARBA" id="ARBA00022723"/>
    </source>
</evidence>
<feature type="compositionally biased region" description="Low complexity" evidence="21">
    <location>
        <begin position="568"/>
        <end position="594"/>
    </location>
</feature>
<feature type="compositionally biased region" description="Polar residues" evidence="21">
    <location>
        <begin position="718"/>
        <end position="732"/>
    </location>
</feature>
<keyword evidence="24" id="KW-1185">Reference proteome</keyword>
<comment type="similarity">
    <text evidence="3">Belongs to the protein kinase superfamily. CAMK Ser/Thr protein kinase family.</text>
</comment>
<feature type="compositionally biased region" description="Low complexity" evidence="21">
    <location>
        <begin position="753"/>
        <end position="767"/>
    </location>
</feature>
<dbReference type="EMBL" id="AZBU02000002">
    <property type="protein sequence ID" value="TKR92968.1"/>
    <property type="molecule type" value="Genomic_DNA"/>
</dbReference>
<evidence type="ECO:0000256" key="17">
    <source>
        <dbReference type="ARBA" id="ARBA00054738"/>
    </source>
</evidence>
<dbReference type="SUPFAM" id="SSF56112">
    <property type="entry name" value="Protein kinase-like (PK-like)"/>
    <property type="match status" value="1"/>
</dbReference>
<evidence type="ECO:0000256" key="6">
    <source>
        <dbReference type="ARBA" id="ARBA00022527"/>
    </source>
</evidence>
<dbReference type="EC" id="2.7.11.1" evidence="4"/>
<evidence type="ECO:0000256" key="10">
    <source>
        <dbReference type="ARBA" id="ARBA00022741"/>
    </source>
</evidence>
<evidence type="ECO:0000313" key="23">
    <source>
        <dbReference type="EMBL" id="TKR92968.1"/>
    </source>
</evidence>
<feature type="domain" description="Protein kinase" evidence="22">
    <location>
        <begin position="20"/>
        <end position="273"/>
    </location>
</feature>
<dbReference type="InterPro" id="IPR011009">
    <property type="entry name" value="Kinase-like_dom_sf"/>
</dbReference>
<dbReference type="GO" id="GO:0046872">
    <property type="term" value="F:metal ion binding"/>
    <property type="evidence" value="ECO:0007669"/>
    <property type="project" value="UniProtKB-KW"/>
</dbReference>
<dbReference type="OrthoDB" id="193931at2759"/>
<feature type="compositionally biased region" description="Low complexity" evidence="21">
    <location>
        <begin position="480"/>
        <end position="505"/>
    </location>
</feature>
<dbReference type="STRING" id="34508.A0A4U5P9L5"/>
<keyword evidence="6" id="KW-0723">Serine/threonine-protein kinase</keyword>